<organism evidence="1 2">
    <name type="scientific">Tegillarca granosa</name>
    <name type="common">Malaysian cockle</name>
    <name type="synonym">Anadara granosa</name>
    <dbReference type="NCBI Taxonomy" id="220873"/>
    <lineage>
        <taxon>Eukaryota</taxon>
        <taxon>Metazoa</taxon>
        <taxon>Spiralia</taxon>
        <taxon>Lophotrochozoa</taxon>
        <taxon>Mollusca</taxon>
        <taxon>Bivalvia</taxon>
        <taxon>Autobranchia</taxon>
        <taxon>Pteriomorphia</taxon>
        <taxon>Arcoida</taxon>
        <taxon>Arcoidea</taxon>
        <taxon>Arcidae</taxon>
        <taxon>Tegillarca</taxon>
    </lineage>
</organism>
<keyword evidence="2" id="KW-1185">Reference proteome</keyword>
<reference evidence="1 2" key="1">
    <citation type="submission" date="2022-12" db="EMBL/GenBank/DDBJ databases">
        <title>Chromosome-level genome of Tegillarca granosa.</title>
        <authorList>
            <person name="Kim J."/>
        </authorList>
    </citation>
    <scope>NUCLEOTIDE SEQUENCE [LARGE SCALE GENOMIC DNA]</scope>
    <source>
        <strain evidence="1">Teg-2019</strain>
        <tissue evidence="1">Adductor muscle</tissue>
    </source>
</reference>
<name>A0ABQ9E1I9_TEGGR</name>
<accession>A0ABQ9E1I9</accession>
<protein>
    <submittedName>
        <fullName evidence="1">Uncharacterized protein</fullName>
    </submittedName>
</protein>
<dbReference type="EMBL" id="JARBDR010000923">
    <property type="protein sequence ID" value="KAJ8297974.1"/>
    <property type="molecule type" value="Genomic_DNA"/>
</dbReference>
<evidence type="ECO:0000313" key="2">
    <source>
        <dbReference type="Proteomes" id="UP001217089"/>
    </source>
</evidence>
<evidence type="ECO:0000313" key="1">
    <source>
        <dbReference type="EMBL" id="KAJ8297974.1"/>
    </source>
</evidence>
<feature type="non-terminal residue" evidence="1">
    <location>
        <position position="127"/>
    </location>
</feature>
<gene>
    <name evidence="1" type="ORF">KUTeg_024505</name>
</gene>
<dbReference type="Proteomes" id="UP001217089">
    <property type="component" value="Unassembled WGS sequence"/>
</dbReference>
<comment type="caution">
    <text evidence="1">The sequence shown here is derived from an EMBL/GenBank/DDBJ whole genome shotgun (WGS) entry which is preliminary data.</text>
</comment>
<proteinExistence type="predicted"/>
<sequence>MMGETFFSEVANQDTHGGHGTLTAAEFEYFMGSNKCTIRQQKIICIQNIQNNCVQSSWCRRFHCHESFQPPQSILKTVHTISVIRKKKSAGKQREDTVSQKRNAILKCTLGVGWEKARVNESKILLT</sequence>